<feature type="region of interest" description="Disordered" evidence="1">
    <location>
        <begin position="321"/>
        <end position="410"/>
    </location>
</feature>
<proteinExistence type="predicted"/>
<feature type="region of interest" description="Disordered" evidence="1">
    <location>
        <begin position="144"/>
        <end position="192"/>
    </location>
</feature>
<feature type="compositionally biased region" description="Low complexity" evidence="1">
    <location>
        <begin position="634"/>
        <end position="651"/>
    </location>
</feature>
<feature type="compositionally biased region" description="Low complexity" evidence="1">
    <location>
        <begin position="221"/>
        <end position="233"/>
    </location>
</feature>
<protein>
    <submittedName>
        <fullName evidence="2">Uncharacterized protein</fullName>
    </submittedName>
</protein>
<reference evidence="2" key="1">
    <citation type="submission" date="2023-10" db="EMBL/GenBank/DDBJ databases">
        <authorList>
            <person name="Chen Y."/>
            <person name="Shah S."/>
            <person name="Dougan E. K."/>
            <person name="Thang M."/>
            <person name="Chan C."/>
        </authorList>
    </citation>
    <scope>NUCLEOTIDE SEQUENCE [LARGE SCALE GENOMIC DNA]</scope>
</reference>
<sequence length="745" mass="76657">MTVTARAPLQAAASACGRAIARGRLAMPVGASAPAGAVAHLRSPSRQCLAVAAGSAVAAGVSGAQVLQGSARTMLGSGTSNTAPRDASSCHGTGTMPDHPASHVGARGASAGAAAPAPAKPRLGGHCRPTPPTWHEPCARGGGAAAAARAAAGGRPRPLELRRLEEVREAPGDVSPRPRAALRGGAGWGHEPRAADVGVKAEHLDEGSPTELRPALQRGEGAAPLSGAGAAAPPRVPLPAAPLEAWGPSAARRPPPRAGHLARAGGRAAAAVRTGRGGELQQGCAGVEASTAAGTEVQEVGGGTWAQAGAGEGTEVQLGSLEAASAGAPVRRPRVRGRDRSHRNRPRVIFTSHSEGGESGPVSVASGSSSAVRPRGADQSFGQDDLDEKEAKLGESGDTGRRKARAGGQVDADAVERFWLLDWRPRSAGPGPEVPGQGACAAATRVHERPLPQGDLFRNRNGQGDSPPERLRGFGFERPAERNCYGRTQDGPRPRSARRRSSPKATPSLRSWRGTSAGACCRAGPRCGARTGPPSRRPRPTRGRTCRCRRCGSWSWRSLSATRTPSTPARCPRPGPPLARPARTPDSTSAPSASAKRRARKKKRGAAGARQPAEAGREEDEDEEDAAEAEEATEAAASGSPAAPVSPASEAQGVVEWAAPSGGGPSYGALWSNWFPSILRDGSAEWNWMVFQKRAGDADEGSAQQARQPVASGIRAFVRHTFVDVEGPSDGQVAAPKRRARSVFF</sequence>
<feature type="compositionally biased region" description="Acidic residues" evidence="1">
    <location>
        <begin position="617"/>
        <end position="633"/>
    </location>
</feature>
<evidence type="ECO:0000256" key="1">
    <source>
        <dbReference type="SAM" id="MobiDB-lite"/>
    </source>
</evidence>
<feature type="compositionally biased region" description="Basic residues" evidence="1">
    <location>
        <begin position="331"/>
        <end position="346"/>
    </location>
</feature>
<feature type="region of interest" description="Disordered" evidence="1">
    <location>
        <begin position="219"/>
        <end position="274"/>
    </location>
</feature>
<dbReference type="Proteomes" id="UP001189429">
    <property type="component" value="Unassembled WGS sequence"/>
</dbReference>
<feature type="compositionally biased region" description="Low complexity" evidence="1">
    <location>
        <begin position="145"/>
        <end position="156"/>
    </location>
</feature>
<feature type="compositionally biased region" description="Basic residues" evidence="1">
    <location>
        <begin position="536"/>
        <end position="547"/>
    </location>
</feature>
<feature type="region of interest" description="Disordered" evidence="1">
    <location>
        <begin position="449"/>
        <end position="547"/>
    </location>
</feature>
<dbReference type="EMBL" id="CAUYUJ010014705">
    <property type="protein sequence ID" value="CAK0844961.1"/>
    <property type="molecule type" value="Genomic_DNA"/>
</dbReference>
<feature type="compositionally biased region" description="Basic residues" evidence="1">
    <location>
        <begin position="595"/>
        <end position="605"/>
    </location>
</feature>
<feature type="region of interest" description="Disordered" evidence="1">
    <location>
        <begin position="75"/>
        <end position="97"/>
    </location>
</feature>
<feature type="compositionally biased region" description="Basic and acidic residues" evidence="1">
    <location>
        <begin position="157"/>
        <end position="171"/>
    </location>
</feature>
<evidence type="ECO:0000313" key="2">
    <source>
        <dbReference type="EMBL" id="CAK0844961.1"/>
    </source>
</evidence>
<feature type="compositionally biased region" description="Low complexity" evidence="1">
    <location>
        <begin position="580"/>
        <end position="594"/>
    </location>
</feature>
<keyword evidence="3" id="KW-1185">Reference proteome</keyword>
<comment type="caution">
    <text evidence="2">The sequence shown here is derived from an EMBL/GenBank/DDBJ whole genome shotgun (WGS) entry which is preliminary data.</text>
</comment>
<organism evidence="2 3">
    <name type="scientific">Prorocentrum cordatum</name>
    <dbReference type="NCBI Taxonomy" id="2364126"/>
    <lineage>
        <taxon>Eukaryota</taxon>
        <taxon>Sar</taxon>
        <taxon>Alveolata</taxon>
        <taxon>Dinophyceae</taxon>
        <taxon>Prorocentrales</taxon>
        <taxon>Prorocentraceae</taxon>
        <taxon>Prorocentrum</taxon>
    </lineage>
</organism>
<feature type="compositionally biased region" description="Low complexity" evidence="1">
    <location>
        <begin position="241"/>
        <end position="274"/>
    </location>
</feature>
<feature type="region of interest" description="Disordered" evidence="1">
    <location>
        <begin position="559"/>
        <end position="651"/>
    </location>
</feature>
<accession>A0ABN9TGI1</accession>
<feature type="compositionally biased region" description="Basic and acidic residues" evidence="1">
    <location>
        <begin position="389"/>
        <end position="401"/>
    </location>
</feature>
<feature type="compositionally biased region" description="Low complexity" evidence="1">
    <location>
        <begin position="360"/>
        <end position="374"/>
    </location>
</feature>
<name>A0ABN9TGI1_9DINO</name>
<evidence type="ECO:0000313" key="3">
    <source>
        <dbReference type="Proteomes" id="UP001189429"/>
    </source>
</evidence>
<gene>
    <name evidence="2" type="ORF">PCOR1329_LOCUS38908</name>
</gene>